<feature type="transmembrane region" description="Helical" evidence="8">
    <location>
        <begin position="313"/>
        <end position="335"/>
    </location>
</feature>
<proteinExistence type="predicted"/>
<feature type="transmembrane region" description="Helical" evidence="8">
    <location>
        <begin position="537"/>
        <end position="556"/>
    </location>
</feature>
<evidence type="ECO:0000256" key="4">
    <source>
        <dbReference type="ARBA" id="ARBA00022748"/>
    </source>
</evidence>
<dbReference type="GO" id="GO:0017004">
    <property type="term" value="P:cytochrome complex assembly"/>
    <property type="evidence" value="ECO:0007669"/>
    <property type="project" value="UniProtKB-KW"/>
</dbReference>
<sequence length="708" mass="73746">MKRLLLVLVLILSTMVSGPRLATAQAFEPANGPIGPSARSQNVEITLISAASKVAPGQTVQVALKQTIARGWHTYWRNPGDSGEPTSLTWTLPEGLTAGEIRWPVPSAIPFGPLVNYGYSDSVVLPVQLSIPKNVTPGTNLAIKVEANWLECADICIPGSGIVSITLPVSTSSEDGPAAREISTTLSNLPKPLPGQARVSDLGDAGLQLVINGIPANGKAYFFAYELAKGALVDFAAPQTFVQGKDGFGLNLTKSPSFPKELTGPIGGVLVVGEGRTAQAYDVSAEMTIAPAMTPVAGAQDTQAGTGLGLVQAWLFAFLGGLILNLMPCVFPILSMKALGLLEASQGDRREARRHGLFYGAGVLICFIGLAAALIGLKAAGMAIGWGFQLQAPAVITGLAILMTLIGFNLLGFFDIGTSLQGAGSGLTRSGGATGSFMTGVLAVVVAAPCTAPFMGAALGYAAVQPAPQALSIFAALGLGFAAPFVGLTFAPGLLKALPKPGPWMVRLREILAFPMFATAIWLIWVATAQIGQTGVLAALGGIVMAGLAVWVWRTWDSRTGRLIGLAILLLGLGGAGFYASMAPEASQQRAQAGLDGEAWTPARVSELQAQGKVVFVNFTADWCVTCKVNEATVFADPKVRDALSSDRAVYLVADWTSRDDIIAQELARHGRVGVPLYLVYQAGQSEPQILPQLPSVETILTALGPAR</sequence>
<gene>
    <name evidence="11" type="primary">dsbD</name>
    <name evidence="11" type="ORF">PbB2_00225</name>
</gene>
<feature type="signal peptide" evidence="9">
    <location>
        <begin position="1"/>
        <end position="22"/>
    </location>
</feature>
<keyword evidence="5 8" id="KW-1133">Transmembrane helix</keyword>
<comment type="subcellular location">
    <subcellularLocation>
        <location evidence="1">Cell membrane</location>
        <topology evidence="1">Multi-pass membrane protein</topology>
    </subcellularLocation>
</comment>
<evidence type="ECO:0000256" key="7">
    <source>
        <dbReference type="ARBA" id="ARBA00023284"/>
    </source>
</evidence>
<evidence type="ECO:0000256" key="3">
    <source>
        <dbReference type="ARBA" id="ARBA00022692"/>
    </source>
</evidence>
<dbReference type="CDD" id="cd02953">
    <property type="entry name" value="DsbDgamma"/>
    <property type="match status" value="1"/>
</dbReference>
<organism evidence="11 12">
    <name type="scientific">Candidatus Phycosocius bacilliformis</name>
    <dbReference type="NCBI Taxonomy" id="1445552"/>
    <lineage>
        <taxon>Bacteria</taxon>
        <taxon>Pseudomonadati</taxon>
        <taxon>Pseudomonadota</taxon>
        <taxon>Alphaproteobacteria</taxon>
        <taxon>Caulobacterales</taxon>
        <taxon>Caulobacterales incertae sedis</taxon>
        <taxon>Candidatus Phycosocius</taxon>
    </lineage>
</organism>
<evidence type="ECO:0000313" key="12">
    <source>
        <dbReference type="Proteomes" id="UP000245086"/>
    </source>
</evidence>
<keyword evidence="11" id="KW-0560">Oxidoreductase</keyword>
<dbReference type="PROSITE" id="PS00194">
    <property type="entry name" value="THIOREDOXIN_1"/>
    <property type="match status" value="1"/>
</dbReference>
<keyword evidence="12" id="KW-1185">Reference proteome</keyword>
<feature type="chain" id="PRO_5015120415" evidence="9">
    <location>
        <begin position="23"/>
        <end position="708"/>
    </location>
</feature>
<feature type="domain" description="Thioredoxin" evidence="10">
    <location>
        <begin position="580"/>
        <end position="708"/>
    </location>
</feature>
<keyword evidence="6 8" id="KW-0472">Membrane</keyword>
<feature type="transmembrane region" description="Helical" evidence="8">
    <location>
        <begin position="511"/>
        <end position="531"/>
    </location>
</feature>
<dbReference type="SUPFAM" id="SSF52833">
    <property type="entry name" value="Thioredoxin-like"/>
    <property type="match status" value="1"/>
</dbReference>
<evidence type="ECO:0000256" key="9">
    <source>
        <dbReference type="SAM" id="SignalP"/>
    </source>
</evidence>
<evidence type="ECO:0000256" key="1">
    <source>
        <dbReference type="ARBA" id="ARBA00004651"/>
    </source>
</evidence>
<feature type="transmembrane region" description="Helical" evidence="8">
    <location>
        <begin position="395"/>
        <end position="416"/>
    </location>
</feature>
<dbReference type="Pfam" id="PF02683">
    <property type="entry name" value="DsbD_TM"/>
    <property type="match status" value="1"/>
</dbReference>
<feature type="transmembrane region" description="Helical" evidence="8">
    <location>
        <begin position="470"/>
        <end position="491"/>
    </location>
</feature>
<feature type="transmembrane region" description="Helical" evidence="8">
    <location>
        <begin position="437"/>
        <end position="464"/>
    </location>
</feature>
<dbReference type="GO" id="GO:0005886">
    <property type="term" value="C:plasma membrane"/>
    <property type="evidence" value="ECO:0007669"/>
    <property type="project" value="UniProtKB-SubCell"/>
</dbReference>
<accession>A0A2P2E6A1</accession>
<dbReference type="Proteomes" id="UP000245086">
    <property type="component" value="Unassembled WGS sequence"/>
</dbReference>
<dbReference type="InterPro" id="IPR017937">
    <property type="entry name" value="Thioredoxin_CS"/>
</dbReference>
<dbReference type="EMBL" id="BFBR01000001">
    <property type="protein sequence ID" value="GBF56568.1"/>
    <property type="molecule type" value="Genomic_DNA"/>
</dbReference>
<keyword evidence="7" id="KW-0676">Redox-active center</keyword>
<dbReference type="PANTHER" id="PTHR32234">
    <property type="entry name" value="THIOL:DISULFIDE INTERCHANGE PROTEIN DSBD"/>
    <property type="match status" value="1"/>
</dbReference>
<comment type="caution">
    <text evidence="11">The sequence shown here is derived from an EMBL/GenBank/DDBJ whole genome shotgun (WGS) entry which is preliminary data.</text>
</comment>
<dbReference type="RefSeq" id="WP_108983442.1">
    <property type="nucleotide sequence ID" value="NZ_BFBR01000001.1"/>
</dbReference>
<dbReference type="InterPro" id="IPR036249">
    <property type="entry name" value="Thioredoxin-like_sf"/>
</dbReference>
<dbReference type="Gene3D" id="3.40.30.10">
    <property type="entry name" value="Glutaredoxin"/>
    <property type="match status" value="1"/>
</dbReference>
<keyword evidence="3 8" id="KW-0812">Transmembrane</keyword>
<evidence type="ECO:0000313" key="11">
    <source>
        <dbReference type="EMBL" id="GBF56568.1"/>
    </source>
</evidence>
<protein>
    <submittedName>
        <fullName evidence="11">Thiol:disulfide interchange protein DsbD</fullName>
        <ecNumber evidence="11">1.8.1.8</ecNumber>
    </submittedName>
</protein>
<dbReference type="InterPro" id="IPR003834">
    <property type="entry name" value="Cyt_c_assmbl_TM_dom"/>
</dbReference>
<name>A0A2P2E6A1_9PROT</name>
<dbReference type="PANTHER" id="PTHR32234:SF3">
    <property type="entry name" value="SUPPRESSION OF COPPER SENSITIVITY PROTEIN"/>
    <property type="match status" value="1"/>
</dbReference>
<feature type="transmembrane region" description="Helical" evidence="8">
    <location>
        <begin position="563"/>
        <end position="582"/>
    </location>
</feature>
<evidence type="ECO:0000259" key="10">
    <source>
        <dbReference type="PROSITE" id="PS51352"/>
    </source>
</evidence>
<dbReference type="Pfam" id="PF13899">
    <property type="entry name" value="Thioredoxin_7"/>
    <property type="match status" value="1"/>
</dbReference>
<evidence type="ECO:0000256" key="2">
    <source>
        <dbReference type="ARBA" id="ARBA00022475"/>
    </source>
</evidence>
<evidence type="ECO:0000256" key="5">
    <source>
        <dbReference type="ARBA" id="ARBA00022989"/>
    </source>
</evidence>
<dbReference type="OrthoDB" id="9811036at2"/>
<evidence type="ECO:0000256" key="6">
    <source>
        <dbReference type="ARBA" id="ARBA00023136"/>
    </source>
</evidence>
<keyword evidence="4" id="KW-0201">Cytochrome c-type biogenesis</keyword>
<dbReference type="PROSITE" id="PS51352">
    <property type="entry name" value="THIOREDOXIN_2"/>
    <property type="match status" value="1"/>
</dbReference>
<feature type="transmembrane region" description="Helical" evidence="8">
    <location>
        <begin position="356"/>
        <end position="375"/>
    </location>
</feature>
<keyword evidence="9" id="KW-0732">Signal</keyword>
<dbReference type="InterPro" id="IPR035671">
    <property type="entry name" value="DsbD_gamma"/>
</dbReference>
<dbReference type="EC" id="1.8.1.8" evidence="11"/>
<dbReference type="Pfam" id="PF11412">
    <property type="entry name" value="DsbD_N"/>
    <property type="match status" value="1"/>
</dbReference>
<keyword evidence="2" id="KW-1003">Cell membrane</keyword>
<reference evidence="11 12" key="1">
    <citation type="journal article" date="2018" name="Genome Announc.">
        <title>Draft Genome Sequence of "Candidatus Phycosocius bacilliformis," an Alphaproteobacterial Ectosymbiont of the Hydrocarbon-Producing Green Alga Botryococcus braunii.</title>
        <authorList>
            <person name="Tanabe Y."/>
            <person name="Yamaguchi H."/>
            <person name="Watanabe M.M."/>
        </authorList>
    </citation>
    <scope>NUCLEOTIDE SEQUENCE [LARGE SCALE GENOMIC DNA]</scope>
    <source>
        <strain evidence="11 12">BOTRYCO-2</strain>
    </source>
</reference>
<evidence type="ECO:0000256" key="8">
    <source>
        <dbReference type="SAM" id="Phobius"/>
    </source>
</evidence>
<dbReference type="GO" id="GO:0047134">
    <property type="term" value="F:protein-disulfide reductase [NAD(P)H] activity"/>
    <property type="evidence" value="ECO:0007669"/>
    <property type="project" value="UniProtKB-EC"/>
</dbReference>
<dbReference type="InterPro" id="IPR013766">
    <property type="entry name" value="Thioredoxin_domain"/>
</dbReference>
<dbReference type="InterPro" id="IPR028250">
    <property type="entry name" value="DsbDN"/>
</dbReference>
<dbReference type="AlphaFoldDB" id="A0A2P2E6A1"/>
<dbReference type="GO" id="GO:0045454">
    <property type="term" value="P:cell redox homeostasis"/>
    <property type="evidence" value="ECO:0007669"/>
    <property type="project" value="TreeGrafter"/>
</dbReference>